<evidence type="ECO:0000256" key="5">
    <source>
        <dbReference type="ARBA" id="ARBA00022692"/>
    </source>
</evidence>
<evidence type="ECO:0000256" key="4">
    <source>
        <dbReference type="ARBA" id="ARBA00022452"/>
    </source>
</evidence>
<keyword evidence="4" id="KW-1134">Transmembrane beta strand</keyword>
<dbReference type="PANTHER" id="PTHR30026:SF20">
    <property type="entry name" value="OUTER MEMBRANE PROTEIN TOLC"/>
    <property type="match status" value="1"/>
</dbReference>
<sequence>MALKTKKWIIIASSLLALTAPENHAQTRLRLQDALTIGLTNRYDAQANRTNISLAENTVQQRRLDWMPELNLSGNVRYNTQLQTTVIPAGAFPGVTESQRLAFGTRNNTFFALDLTQPIYKPELKTDAKLALNSLAIKKEQHNQQQTSLRVQIAETYLNVLLKELQRDLAQADQQRYTAYLAIAEGRYKAGTLLESDYLQAKLDAQNADIDARKATQNYQLALDNLRYRLNLPGDTALELTDRLDPDALTDYQLPALSSYGQRSEIRQLYLQQEQYGLNSQKIRDGLKPGLSFYANYSTQFQDNSLNYTRDAWSNFNYVGLKLNVPLSAQFRKRTSLLDYQLRLQQTALTLRQTEADITYEIRKNQTDLTNATQNLRATKASLALSKQLYQIQQDKYRLGVTLYSTILDTERSLRAAEQNHIEAAYAYLVAKLNYEKATGLY</sequence>
<dbReference type="RefSeq" id="WP_129601334.1">
    <property type="nucleotide sequence ID" value="NZ_SBLB01000002.1"/>
</dbReference>
<evidence type="ECO:0000256" key="3">
    <source>
        <dbReference type="ARBA" id="ARBA00022448"/>
    </source>
</evidence>
<evidence type="ECO:0000313" key="10">
    <source>
        <dbReference type="Proteomes" id="UP000290407"/>
    </source>
</evidence>
<keyword evidence="5" id="KW-0812">Transmembrane</keyword>
<accession>A0A4V1RWF7</accession>
<dbReference type="GO" id="GO:0009279">
    <property type="term" value="C:cell outer membrane"/>
    <property type="evidence" value="ECO:0007669"/>
    <property type="project" value="UniProtKB-SubCell"/>
</dbReference>
<comment type="subcellular location">
    <subcellularLocation>
        <location evidence="1">Cell outer membrane</location>
    </subcellularLocation>
</comment>
<dbReference type="GO" id="GO:0015288">
    <property type="term" value="F:porin activity"/>
    <property type="evidence" value="ECO:0007669"/>
    <property type="project" value="TreeGrafter"/>
</dbReference>
<gene>
    <name evidence="9" type="ORF">EQG79_09560</name>
</gene>
<feature type="chain" id="PRO_5020594524" evidence="8">
    <location>
        <begin position="26"/>
        <end position="442"/>
    </location>
</feature>
<evidence type="ECO:0000256" key="6">
    <source>
        <dbReference type="ARBA" id="ARBA00023136"/>
    </source>
</evidence>
<dbReference type="AlphaFoldDB" id="A0A4V1RWF7"/>
<keyword evidence="3" id="KW-0813">Transport</keyword>
<name>A0A4V1RWF7_9BACT</name>
<dbReference type="EMBL" id="SBLB01000002">
    <property type="protein sequence ID" value="RYC70108.1"/>
    <property type="molecule type" value="Genomic_DNA"/>
</dbReference>
<keyword evidence="8" id="KW-0732">Signal</keyword>
<organism evidence="9 10">
    <name type="scientific">Spirosoma sordidisoli</name>
    <dbReference type="NCBI Taxonomy" id="2502893"/>
    <lineage>
        <taxon>Bacteria</taxon>
        <taxon>Pseudomonadati</taxon>
        <taxon>Bacteroidota</taxon>
        <taxon>Cytophagia</taxon>
        <taxon>Cytophagales</taxon>
        <taxon>Cytophagaceae</taxon>
        <taxon>Spirosoma</taxon>
    </lineage>
</organism>
<dbReference type="GO" id="GO:1990281">
    <property type="term" value="C:efflux pump complex"/>
    <property type="evidence" value="ECO:0007669"/>
    <property type="project" value="TreeGrafter"/>
</dbReference>
<protein>
    <submittedName>
        <fullName evidence="9">TolC family protein</fullName>
    </submittedName>
</protein>
<dbReference type="Pfam" id="PF02321">
    <property type="entry name" value="OEP"/>
    <property type="match status" value="2"/>
</dbReference>
<keyword evidence="10" id="KW-1185">Reference proteome</keyword>
<evidence type="ECO:0000256" key="8">
    <source>
        <dbReference type="SAM" id="SignalP"/>
    </source>
</evidence>
<proteinExistence type="inferred from homology"/>
<keyword evidence="6" id="KW-0472">Membrane</keyword>
<evidence type="ECO:0000256" key="7">
    <source>
        <dbReference type="ARBA" id="ARBA00023237"/>
    </source>
</evidence>
<dbReference type="Gene3D" id="1.20.1600.10">
    <property type="entry name" value="Outer membrane efflux proteins (OEP)"/>
    <property type="match status" value="1"/>
</dbReference>
<feature type="signal peptide" evidence="8">
    <location>
        <begin position="1"/>
        <end position="25"/>
    </location>
</feature>
<dbReference type="PANTHER" id="PTHR30026">
    <property type="entry name" value="OUTER MEMBRANE PROTEIN TOLC"/>
    <property type="match status" value="1"/>
</dbReference>
<comment type="similarity">
    <text evidence="2">Belongs to the outer membrane factor (OMF) (TC 1.B.17) family.</text>
</comment>
<dbReference type="Proteomes" id="UP000290407">
    <property type="component" value="Unassembled WGS sequence"/>
</dbReference>
<dbReference type="InterPro" id="IPR051906">
    <property type="entry name" value="TolC-like"/>
</dbReference>
<evidence type="ECO:0000256" key="1">
    <source>
        <dbReference type="ARBA" id="ARBA00004442"/>
    </source>
</evidence>
<evidence type="ECO:0000313" key="9">
    <source>
        <dbReference type="EMBL" id="RYC70108.1"/>
    </source>
</evidence>
<dbReference type="GO" id="GO:0015562">
    <property type="term" value="F:efflux transmembrane transporter activity"/>
    <property type="evidence" value="ECO:0007669"/>
    <property type="project" value="InterPro"/>
</dbReference>
<dbReference type="SUPFAM" id="SSF56954">
    <property type="entry name" value="Outer membrane efflux proteins (OEP)"/>
    <property type="match status" value="1"/>
</dbReference>
<dbReference type="InterPro" id="IPR003423">
    <property type="entry name" value="OMP_efflux"/>
</dbReference>
<comment type="caution">
    <text evidence="9">The sequence shown here is derived from an EMBL/GenBank/DDBJ whole genome shotgun (WGS) entry which is preliminary data.</text>
</comment>
<keyword evidence="7" id="KW-0998">Cell outer membrane</keyword>
<reference evidence="9 10" key="1">
    <citation type="submission" date="2019-01" db="EMBL/GenBank/DDBJ databases">
        <title>Spirosoma flava sp. nov., a propanil-degrading bacterium isolated from herbicide-contaminated soil.</title>
        <authorList>
            <person name="Zhang L."/>
            <person name="Jiang J.-D."/>
        </authorList>
    </citation>
    <scope>NUCLEOTIDE SEQUENCE [LARGE SCALE GENOMIC DNA]</scope>
    <source>
        <strain evidence="9 10">TY50</strain>
    </source>
</reference>
<evidence type="ECO:0000256" key="2">
    <source>
        <dbReference type="ARBA" id="ARBA00007613"/>
    </source>
</evidence>